<dbReference type="RefSeq" id="WP_209667464.1">
    <property type="nucleotide sequence ID" value="NZ_JAGGMS010000001.1"/>
</dbReference>
<comment type="caution">
    <text evidence="2">The sequence shown here is derived from an EMBL/GenBank/DDBJ whole genome shotgun (WGS) entry which is preliminary data.</text>
</comment>
<keyword evidence="1" id="KW-0472">Membrane</keyword>
<feature type="transmembrane region" description="Helical" evidence="1">
    <location>
        <begin position="39"/>
        <end position="61"/>
    </location>
</feature>
<evidence type="ECO:0000313" key="3">
    <source>
        <dbReference type="Proteomes" id="UP000741013"/>
    </source>
</evidence>
<keyword evidence="1" id="KW-0812">Transmembrane</keyword>
<gene>
    <name evidence="2" type="ORF">JOM49_005974</name>
</gene>
<accession>A0ABS4Q020</accession>
<dbReference type="Proteomes" id="UP000741013">
    <property type="component" value="Unassembled WGS sequence"/>
</dbReference>
<proteinExistence type="predicted"/>
<evidence type="ECO:0000256" key="1">
    <source>
        <dbReference type="SAM" id="Phobius"/>
    </source>
</evidence>
<keyword evidence="1" id="KW-1133">Transmembrane helix</keyword>
<evidence type="ECO:0000313" key="2">
    <source>
        <dbReference type="EMBL" id="MBP2184448.1"/>
    </source>
</evidence>
<reference evidence="2 3" key="1">
    <citation type="submission" date="2021-03" db="EMBL/GenBank/DDBJ databases">
        <title>Sequencing the genomes of 1000 actinobacteria strains.</title>
        <authorList>
            <person name="Klenk H.-P."/>
        </authorList>
    </citation>
    <scope>NUCLEOTIDE SEQUENCE [LARGE SCALE GENOMIC DNA]</scope>
    <source>
        <strain evidence="2 3">DSM 45510</strain>
    </source>
</reference>
<sequence>MSSPPDPDQAARDGYFNHGGHFNVHNHEHFHPGPPRRRALVWLGFVVAAVLVAAVGGYAAWRANSTPADTEPLTAVADYQPDFPYPAAVHPRPLGQQEFPNDQDCRSVVGWAVDQGGAHTSGTTPVRLVLGSRRDTAVVTRIAVRVVERQDAVAGTLFTCGSSGTRPIPLTVDLDATTPIVRAQKSDGTPGEIFAEHNVEEVKQGESRILDLSAQTTRCLCRWVIDVEYVSDGEPRTLTVTPRGQAGFQTTATEAAARRYTALSGSSIWAVG</sequence>
<name>A0ABS4Q020_9PSEU</name>
<protein>
    <submittedName>
        <fullName evidence="2">Uncharacterized protein</fullName>
    </submittedName>
</protein>
<dbReference type="EMBL" id="JAGGMS010000001">
    <property type="protein sequence ID" value="MBP2184448.1"/>
    <property type="molecule type" value="Genomic_DNA"/>
</dbReference>
<keyword evidence="3" id="KW-1185">Reference proteome</keyword>
<organism evidence="2 3">
    <name type="scientific">Amycolatopsis magusensis</name>
    <dbReference type="NCBI Taxonomy" id="882444"/>
    <lineage>
        <taxon>Bacteria</taxon>
        <taxon>Bacillati</taxon>
        <taxon>Actinomycetota</taxon>
        <taxon>Actinomycetes</taxon>
        <taxon>Pseudonocardiales</taxon>
        <taxon>Pseudonocardiaceae</taxon>
        <taxon>Amycolatopsis</taxon>
    </lineage>
</organism>